<comment type="caution">
    <text evidence="1">The sequence shown here is derived from an EMBL/GenBank/DDBJ whole genome shotgun (WGS) entry which is preliminary data.</text>
</comment>
<protein>
    <submittedName>
        <fullName evidence="1">Uncharacterized protein</fullName>
    </submittedName>
</protein>
<dbReference type="AlphaFoldDB" id="A0A9P7E6Q2"/>
<organism evidence="1 2">
    <name type="scientific">Suillus subaureus</name>
    <dbReference type="NCBI Taxonomy" id="48587"/>
    <lineage>
        <taxon>Eukaryota</taxon>
        <taxon>Fungi</taxon>
        <taxon>Dikarya</taxon>
        <taxon>Basidiomycota</taxon>
        <taxon>Agaricomycotina</taxon>
        <taxon>Agaricomycetes</taxon>
        <taxon>Agaricomycetidae</taxon>
        <taxon>Boletales</taxon>
        <taxon>Suillineae</taxon>
        <taxon>Suillaceae</taxon>
        <taxon>Suillus</taxon>
    </lineage>
</organism>
<dbReference type="Pfam" id="PF18759">
    <property type="entry name" value="Plavaka"/>
    <property type="match status" value="1"/>
</dbReference>
<evidence type="ECO:0000313" key="2">
    <source>
        <dbReference type="Proteomes" id="UP000807769"/>
    </source>
</evidence>
<evidence type="ECO:0000313" key="1">
    <source>
        <dbReference type="EMBL" id="KAG1812778.1"/>
    </source>
</evidence>
<dbReference type="InterPro" id="IPR041078">
    <property type="entry name" value="Plavaka"/>
</dbReference>
<dbReference type="OrthoDB" id="3232986at2759"/>
<dbReference type="EMBL" id="JABBWG010000025">
    <property type="protein sequence ID" value="KAG1812778.1"/>
    <property type="molecule type" value="Genomic_DNA"/>
</dbReference>
<gene>
    <name evidence="1" type="ORF">BJ212DRAFT_1276051</name>
</gene>
<dbReference type="RefSeq" id="XP_041190801.1">
    <property type="nucleotide sequence ID" value="XM_041331258.1"/>
</dbReference>
<dbReference type="Proteomes" id="UP000807769">
    <property type="component" value="Unassembled WGS sequence"/>
</dbReference>
<dbReference type="GeneID" id="64625275"/>
<keyword evidence="2" id="KW-1185">Reference proteome</keyword>
<sequence>MQGILEDWLIHECLNIVLHPLKQAAREGVMLSNPIRHSRYCFTLLISYIVDTPEVMMLATVGGKTSPVTMAMYKQFGDPFRHKPRTKSTTLAQLRIARVRADPNDIEAFFCEAQKFHLNGVSDPFFADWILSEPSHFLTPETLHHIHREFYDHNVKWLVCAVGDIELDFRFSVLQPITGFRHFHGGISKLKQVTGHAQHDIQRSIIAVSTDAAPSAVITAIQALMDFCYLVQSPWIDDNVLRHISAALDEFHANKHAIIAGGFVAVSVIESSITGLS</sequence>
<accession>A0A9P7E6Q2</accession>
<reference evidence="1" key="1">
    <citation type="journal article" date="2020" name="New Phytol.">
        <title>Comparative genomics reveals dynamic genome evolution in host specialist ectomycorrhizal fungi.</title>
        <authorList>
            <person name="Lofgren L.A."/>
            <person name="Nguyen N.H."/>
            <person name="Vilgalys R."/>
            <person name="Ruytinx J."/>
            <person name="Liao H.L."/>
            <person name="Branco S."/>
            <person name="Kuo A."/>
            <person name="LaButti K."/>
            <person name="Lipzen A."/>
            <person name="Andreopoulos W."/>
            <person name="Pangilinan J."/>
            <person name="Riley R."/>
            <person name="Hundley H."/>
            <person name="Na H."/>
            <person name="Barry K."/>
            <person name="Grigoriev I.V."/>
            <person name="Stajich J.E."/>
            <person name="Kennedy P.G."/>
        </authorList>
    </citation>
    <scope>NUCLEOTIDE SEQUENCE</scope>
    <source>
        <strain evidence="1">MN1</strain>
    </source>
</reference>
<proteinExistence type="predicted"/>
<name>A0A9P7E6Q2_9AGAM</name>